<sequence length="1364" mass="148554">MRSPAFFVLASLPFLAMAQEPSVAINPTTTSSEEPAPLFPFSDAITTSSEEPAPLFPFVDATAISSSEPVVEPPVEESSTETSITVSESTTTTEELIPEETTTSEQPPELPVKPTTTTSELPIDVTTTTTSEQLPESTTTTTEQLPETTTSTAEGQAEPTTTTTEAGGEVEPTITDAPVLTTATGAAAISSVSSASTEVAGLIPIINLWKDDPVNLKDETLNKVDEVKDHVVAVIKGLGGNINQGCNSKRKRGLLGPIGDIINSLICIVTDLTDITRSIVVRDVTSVTNIVTRVETKNEELTDKKNKEDENEDDKSTEEKTDVGSATEQKPTTEEPTKTTESTTTAEESTTTSGAAITPCASDTCGGTDACPMGQLPLSGAEMALISTKVDCDAISTITTSELPTGYGTLNEISVAKPTPRPDSIIKPVAKRELSARAFGDNTSPNPNYVGSLSPFWVSQAGFASGHWFDYPETGQGVVGVNGIYGCTAVIIASEKGVYLSHIWENPVFVDEDWNPSSDEYFNQNAFVALRDGTSDAQSVTDLIGDEANPGVLNAIYAPKVFVLTPFTTIDDPVRITTELRYQDRAQQLADNLARAIPGSGGSGYLLGYLRTTEELSTMEYGWLGRAIFEVDLLQSVLTSPNDSPDSLGLRVGRWRLWVEDKLITYQDFWIPDRASQGVQKRQEDDSDACLIGSGGTSTEATSATSTDSTTTESSETTETTQSTETTETTQTTENAETTTETTTTESTAESTTESTEGTETSLDSTRPPTTLQTSTITTTSAPDTTSDEETSTTEDSFTGPYPCNNVGGPRVATPHCTCSTTSKDQQFFTSASLISGHCTDYTTFPGEITLRPTEAPKPTPWVTTMDDGAILSYPDQFVQIGQISRTLGITRTLGQGTPVTLRPAKPTQTSANNEGSSDCYTIDDACQRAIVQFDDDFIYTEFASYFARIQSGWIRFDSLGQAGCLVEFNCNDWSQGGLNGRQIKDAYQFMMDNNEVGKCGISYLSNSCYVSADFCTDCMERHQAIKPAAQQVNDDRSGSDNKLKGNNMGSWADIRDLARSNEDFEQIWQMWHTIFPKWPVERQRLQKLLQLLPGHHYIHDKGFCLSFLEGGSHGKLAAVGVLPEYRRKGLGSAFVKRARDGLKDAARANGEEELKSLEIGSQTPRFWPQMPTDFAPEVKDFFLNRGFRKSTEPAARDLFKDTRDDIAPPEILEKVSKMTFKFAPWSPELYEECMAKQQATFTWARAYEITAAYQQHHEVLVAFDPETNAQIGWTLMCSYSAIISDTFAFLPLMPTKEKTGLIAAVGVDKSARGKGVGLALMVKAMENMRERGVKGVFIDYVVIDGFYERLGFETYWQYERYVS</sequence>
<feature type="signal peptide" evidence="4">
    <location>
        <begin position="1"/>
        <end position="18"/>
    </location>
</feature>
<reference evidence="6" key="1">
    <citation type="journal article" date="2020" name="BMC Genomics">
        <title>Correction to: Identification and distribution of gene clusters required for synthesis of sphingolipid metabolism inhibitors in diverse species of the filamentous fungus Fusarium.</title>
        <authorList>
            <person name="Kim H.S."/>
            <person name="Lohmar J.M."/>
            <person name="Busman M."/>
            <person name="Brown D.W."/>
            <person name="Naumann T.A."/>
            <person name="Divon H.H."/>
            <person name="Lysoe E."/>
            <person name="Uhlig S."/>
            <person name="Proctor R.H."/>
        </authorList>
    </citation>
    <scope>NUCLEOTIDE SEQUENCE</scope>
    <source>
        <strain evidence="6">NRRL 22465</strain>
    </source>
</reference>
<feature type="region of interest" description="Disordered" evidence="3">
    <location>
        <begin position="67"/>
        <end position="170"/>
    </location>
</feature>
<dbReference type="InterPro" id="IPR000182">
    <property type="entry name" value="GNAT_dom"/>
</dbReference>
<dbReference type="Pfam" id="PF00583">
    <property type="entry name" value="Acetyltransf_1"/>
    <property type="match status" value="1"/>
</dbReference>
<feature type="compositionally biased region" description="Low complexity" evidence="3">
    <location>
        <begin position="126"/>
        <end position="170"/>
    </location>
</feature>
<dbReference type="Proteomes" id="UP000635477">
    <property type="component" value="Unassembled WGS sequence"/>
</dbReference>
<feature type="region of interest" description="Disordered" evidence="3">
    <location>
        <begin position="299"/>
        <end position="359"/>
    </location>
</feature>
<evidence type="ECO:0000256" key="1">
    <source>
        <dbReference type="ARBA" id="ARBA00022679"/>
    </source>
</evidence>
<dbReference type="InterPro" id="IPR016181">
    <property type="entry name" value="Acyl_CoA_acyltransferase"/>
</dbReference>
<feature type="domain" description="N-acetyltransferase" evidence="5">
    <location>
        <begin position="1053"/>
        <end position="1216"/>
    </location>
</feature>
<dbReference type="InterPro" id="IPR029167">
    <property type="entry name" value="Mug117"/>
</dbReference>
<dbReference type="CDD" id="cd04301">
    <property type="entry name" value="NAT_SF"/>
    <property type="match status" value="2"/>
</dbReference>
<dbReference type="PANTHER" id="PTHR43420:SF12">
    <property type="entry name" value="N-ACETYLTRANSFERASE DOMAIN-CONTAINING PROTEIN"/>
    <property type="match status" value="1"/>
</dbReference>
<feature type="domain" description="N-acetyltransferase" evidence="5">
    <location>
        <begin position="1221"/>
        <end position="1364"/>
    </location>
</feature>
<evidence type="ECO:0000259" key="5">
    <source>
        <dbReference type="PROSITE" id="PS51186"/>
    </source>
</evidence>
<evidence type="ECO:0000313" key="7">
    <source>
        <dbReference type="Proteomes" id="UP000635477"/>
    </source>
</evidence>
<feature type="compositionally biased region" description="Low complexity" evidence="3">
    <location>
        <begin position="80"/>
        <end position="107"/>
    </location>
</feature>
<comment type="caution">
    <text evidence="6">The sequence shown here is derived from an EMBL/GenBank/DDBJ whole genome shotgun (WGS) entry which is preliminary data.</text>
</comment>
<organism evidence="6 7">
    <name type="scientific">Fusarium zealandicum</name>
    <dbReference type="NCBI Taxonomy" id="1053134"/>
    <lineage>
        <taxon>Eukaryota</taxon>
        <taxon>Fungi</taxon>
        <taxon>Dikarya</taxon>
        <taxon>Ascomycota</taxon>
        <taxon>Pezizomycotina</taxon>
        <taxon>Sordariomycetes</taxon>
        <taxon>Hypocreomycetidae</taxon>
        <taxon>Hypocreales</taxon>
        <taxon>Nectriaceae</taxon>
        <taxon>Fusarium</taxon>
        <taxon>Fusarium staphyleae species complex</taxon>
    </lineage>
</organism>
<keyword evidence="4" id="KW-0732">Signal</keyword>
<dbReference type="SUPFAM" id="SSF55729">
    <property type="entry name" value="Acyl-CoA N-acyltransferases (Nat)"/>
    <property type="match status" value="1"/>
</dbReference>
<feature type="compositionally biased region" description="Basic and acidic residues" evidence="3">
    <location>
        <begin position="299"/>
        <end position="308"/>
    </location>
</feature>
<reference evidence="6" key="2">
    <citation type="submission" date="2020-05" db="EMBL/GenBank/DDBJ databases">
        <authorList>
            <person name="Kim H.-S."/>
            <person name="Proctor R.H."/>
            <person name="Brown D.W."/>
        </authorList>
    </citation>
    <scope>NUCLEOTIDE SEQUENCE</scope>
    <source>
        <strain evidence="6">NRRL 22465</strain>
    </source>
</reference>
<dbReference type="PROSITE" id="PS51186">
    <property type="entry name" value="GNAT"/>
    <property type="match status" value="2"/>
</dbReference>
<gene>
    <name evidence="6" type="ORF">FZEAL_9447</name>
</gene>
<evidence type="ECO:0000256" key="2">
    <source>
        <dbReference type="ARBA" id="ARBA00023315"/>
    </source>
</evidence>
<keyword evidence="1" id="KW-0808">Transferase</keyword>
<keyword evidence="2" id="KW-0012">Acyltransferase</keyword>
<accession>A0A8H4UBF5</accession>
<proteinExistence type="predicted"/>
<dbReference type="OrthoDB" id="3886018at2759"/>
<dbReference type="EMBL" id="JABEYC010000880">
    <property type="protein sequence ID" value="KAF4972987.1"/>
    <property type="molecule type" value="Genomic_DNA"/>
</dbReference>
<dbReference type="Pfam" id="PF15474">
    <property type="entry name" value="MU117"/>
    <property type="match status" value="1"/>
</dbReference>
<feature type="compositionally biased region" description="Low complexity" evidence="3">
    <location>
        <begin position="339"/>
        <end position="352"/>
    </location>
</feature>
<feature type="chain" id="PRO_5034966281" description="N-acetyltransferase domain-containing protein" evidence="4">
    <location>
        <begin position="19"/>
        <end position="1364"/>
    </location>
</feature>
<dbReference type="GO" id="GO:0016747">
    <property type="term" value="F:acyltransferase activity, transferring groups other than amino-acyl groups"/>
    <property type="evidence" value="ECO:0007669"/>
    <property type="project" value="InterPro"/>
</dbReference>
<evidence type="ECO:0000313" key="6">
    <source>
        <dbReference type="EMBL" id="KAF4972987.1"/>
    </source>
</evidence>
<feature type="region of interest" description="Disordered" evidence="3">
    <location>
        <begin position="26"/>
        <end position="46"/>
    </location>
</feature>
<protein>
    <recommendedName>
        <fullName evidence="5">N-acetyltransferase domain-containing protein</fullName>
    </recommendedName>
</protein>
<feature type="compositionally biased region" description="Low complexity" evidence="3">
    <location>
        <begin position="697"/>
        <end position="785"/>
    </location>
</feature>
<dbReference type="InterPro" id="IPR050680">
    <property type="entry name" value="YpeA/RimI_acetyltransf"/>
</dbReference>
<evidence type="ECO:0000256" key="3">
    <source>
        <dbReference type="SAM" id="MobiDB-lite"/>
    </source>
</evidence>
<name>A0A8H4UBF5_9HYPO</name>
<keyword evidence="7" id="KW-1185">Reference proteome</keyword>
<dbReference type="Gene3D" id="3.40.630.30">
    <property type="match status" value="1"/>
</dbReference>
<dbReference type="PANTHER" id="PTHR43420">
    <property type="entry name" value="ACETYLTRANSFERASE"/>
    <property type="match status" value="1"/>
</dbReference>
<evidence type="ECO:0000256" key="4">
    <source>
        <dbReference type="SAM" id="SignalP"/>
    </source>
</evidence>
<feature type="region of interest" description="Disordered" evidence="3">
    <location>
        <begin position="676"/>
        <end position="802"/>
    </location>
</feature>